<evidence type="ECO:0000259" key="9">
    <source>
        <dbReference type="Pfam" id="PF00590"/>
    </source>
</evidence>
<keyword evidence="4 10" id="KW-0489">Methyltransferase</keyword>
<dbReference type="NCBIfam" id="TIGR01469">
    <property type="entry name" value="cobA_cysG_Cterm"/>
    <property type="match status" value="1"/>
</dbReference>
<comment type="similarity">
    <text evidence="2">Belongs to the precorrin methyltransferase family.</text>
</comment>
<accession>A0ABV7VRS6</accession>
<evidence type="ECO:0000313" key="11">
    <source>
        <dbReference type="Proteomes" id="UP001595722"/>
    </source>
</evidence>
<feature type="domain" description="Tetrapyrrole methylase" evidence="9">
    <location>
        <begin position="12"/>
        <end position="215"/>
    </location>
</feature>
<dbReference type="InterPro" id="IPR006366">
    <property type="entry name" value="CobA/CysG_C"/>
</dbReference>
<evidence type="ECO:0000313" key="10">
    <source>
        <dbReference type="EMBL" id="MFC3679817.1"/>
    </source>
</evidence>
<dbReference type="EMBL" id="JBHRYB010000005">
    <property type="protein sequence ID" value="MFC3679817.1"/>
    <property type="molecule type" value="Genomic_DNA"/>
</dbReference>
<keyword evidence="5 10" id="KW-0808">Transferase</keyword>
<organism evidence="10 11">
    <name type="scientific">Bacterioplanoides pacificum</name>
    <dbReference type="NCBI Taxonomy" id="1171596"/>
    <lineage>
        <taxon>Bacteria</taxon>
        <taxon>Pseudomonadati</taxon>
        <taxon>Pseudomonadota</taxon>
        <taxon>Gammaproteobacteria</taxon>
        <taxon>Oceanospirillales</taxon>
        <taxon>Oceanospirillaceae</taxon>
        <taxon>Bacterioplanoides</taxon>
    </lineage>
</organism>
<keyword evidence="7" id="KW-0627">Porphyrin biosynthesis</keyword>
<comment type="caution">
    <text evidence="10">The sequence shown here is derived from an EMBL/GenBank/DDBJ whole genome shotgun (WGS) entry which is preliminary data.</text>
</comment>
<gene>
    <name evidence="10" type="primary">cobA</name>
    <name evidence="10" type="ORF">ACFOMG_06795</name>
</gene>
<evidence type="ECO:0000256" key="4">
    <source>
        <dbReference type="ARBA" id="ARBA00022603"/>
    </source>
</evidence>
<keyword evidence="11" id="KW-1185">Reference proteome</keyword>
<dbReference type="InterPro" id="IPR014776">
    <property type="entry name" value="4pyrrole_Mease_sub2"/>
</dbReference>
<dbReference type="InterPro" id="IPR050161">
    <property type="entry name" value="Siro_Cobalamin_biosynth"/>
</dbReference>
<dbReference type="InterPro" id="IPR003043">
    <property type="entry name" value="Uropor_MeTrfase_CS"/>
</dbReference>
<proteinExistence type="inferred from homology"/>
<evidence type="ECO:0000256" key="6">
    <source>
        <dbReference type="ARBA" id="ARBA00022691"/>
    </source>
</evidence>
<comment type="pathway">
    <text evidence="1">Cofactor biosynthesis; adenosylcobalamin biosynthesis.</text>
</comment>
<dbReference type="PANTHER" id="PTHR45790:SF1">
    <property type="entry name" value="SIROHEME SYNTHASE"/>
    <property type="match status" value="1"/>
</dbReference>
<evidence type="ECO:0000256" key="7">
    <source>
        <dbReference type="ARBA" id="ARBA00023244"/>
    </source>
</evidence>
<dbReference type="Pfam" id="PF00590">
    <property type="entry name" value="TP_methylase"/>
    <property type="match status" value="1"/>
</dbReference>
<dbReference type="Proteomes" id="UP001595722">
    <property type="component" value="Unassembled WGS sequence"/>
</dbReference>
<dbReference type="SUPFAM" id="SSF53790">
    <property type="entry name" value="Tetrapyrrole methylase"/>
    <property type="match status" value="1"/>
</dbReference>
<reference evidence="11" key="1">
    <citation type="journal article" date="2019" name="Int. J. Syst. Evol. Microbiol.">
        <title>The Global Catalogue of Microorganisms (GCM) 10K type strain sequencing project: providing services to taxonomists for standard genome sequencing and annotation.</title>
        <authorList>
            <consortium name="The Broad Institute Genomics Platform"/>
            <consortium name="The Broad Institute Genome Sequencing Center for Infectious Disease"/>
            <person name="Wu L."/>
            <person name="Ma J."/>
        </authorList>
    </citation>
    <scope>NUCLEOTIDE SEQUENCE [LARGE SCALE GENOMIC DNA]</scope>
    <source>
        <strain evidence="11">KCTC 42424</strain>
    </source>
</reference>
<evidence type="ECO:0000256" key="5">
    <source>
        <dbReference type="ARBA" id="ARBA00022679"/>
    </source>
</evidence>
<evidence type="ECO:0000256" key="2">
    <source>
        <dbReference type="ARBA" id="ARBA00005879"/>
    </source>
</evidence>
<dbReference type="PANTHER" id="PTHR45790">
    <property type="entry name" value="SIROHEME SYNTHASE-RELATED"/>
    <property type="match status" value="1"/>
</dbReference>
<protein>
    <recommendedName>
        <fullName evidence="3">uroporphyrinogen-III C-methyltransferase</fullName>
        <ecNumber evidence="3">2.1.1.107</ecNumber>
    </recommendedName>
</protein>
<evidence type="ECO:0000256" key="1">
    <source>
        <dbReference type="ARBA" id="ARBA00004953"/>
    </source>
</evidence>
<name>A0ABV7VRS6_9GAMM</name>
<dbReference type="EC" id="2.1.1.107" evidence="3"/>
<dbReference type="CDD" id="cd11642">
    <property type="entry name" value="SUMT"/>
    <property type="match status" value="1"/>
</dbReference>
<dbReference type="InterPro" id="IPR035996">
    <property type="entry name" value="4pyrrol_Methylase_sf"/>
</dbReference>
<dbReference type="RefSeq" id="WP_376865602.1">
    <property type="nucleotide sequence ID" value="NZ_JBHRYB010000005.1"/>
</dbReference>
<keyword evidence="6" id="KW-0949">S-adenosyl-L-methionine</keyword>
<dbReference type="Gene3D" id="3.40.1010.10">
    <property type="entry name" value="Cobalt-precorrin-4 Transmethylase, Domain 1"/>
    <property type="match status" value="1"/>
</dbReference>
<dbReference type="Gene3D" id="3.30.950.10">
    <property type="entry name" value="Methyltransferase, Cobalt-precorrin-4 Transmethylase, Domain 2"/>
    <property type="match status" value="1"/>
</dbReference>
<evidence type="ECO:0000256" key="8">
    <source>
        <dbReference type="ARBA" id="ARBA00025705"/>
    </source>
</evidence>
<dbReference type="PROSITE" id="PS00839">
    <property type="entry name" value="SUMT_1"/>
    <property type="match status" value="1"/>
</dbReference>
<comment type="pathway">
    <text evidence="8">Porphyrin-containing compound metabolism; siroheme biosynthesis; precorrin-2 from uroporphyrinogen III: step 1/1.</text>
</comment>
<evidence type="ECO:0000256" key="3">
    <source>
        <dbReference type="ARBA" id="ARBA00012162"/>
    </source>
</evidence>
<dbReference type="InterPro" id="IPR014777">
    <property type="entry name" value="4pyrrole_Mease_sub1"/>
</dbReference>
<dbReference type="NCBIfam" id="NF004790">
    <property type="entry name" value="PRK06136.1"/>
    <property type="match status" value="1"/>
</dbReference>
<sequence length="253" mass="27023">MTASNSHSFGQVALVGAGPGDPELLTLKAMRLLNQADCVLYDSLISDDILALLPRQCVRIHVGKRCGQHSMKQADIQSLLVSCARKYRQIVRLKGGDPFIFGRGGEELEYLRRYGISTTIVPGITAAGGCAAAAQIPLTHRQYGNALLLQSGHSQFGDYQASDNPTRVFYMGKKQAGSITAGLLQQGLHEATPIALILNGTRAQQQVIKGVLMDLPFLAARCQQDDGPALIVVGEVAALARDTQPAEAHHAVA</sequence>
<dbReference type="GO" id="GO:0004851">
    <property type="term" value="F:uroporphyrin-III C-methyltransferase activity"/>
    <property type="evidence" value="ECO:0007669"/>
    <property type="project" value="UniProtKB-EC"/>
</dbReference>
<dbReference type="InterPro" id="IPR000878">
    <property type="entry name" value="4pyrrol_Mease"/>
</dbReference>
<dbReference type="GO" id="GO:0032259">
    <property type="term" value="P:methylation"/>
    <property type="evidence" value="ECO:0007669"/>
    <property type="project" value="UniProtKB-KW"/>
</dbReference>